<sequence length="138" mass="16249">MPNTNQTLFIVIFSLIAAIIVLLTYVCWLKRMKMAAKRDILHEQHQLERGQQQQLSDTQLQHLKPVLLQQLYDQDIQRQRHLNYHNEQVPQYTPHSSTNNLVNINDESERDATIIHTEQPPIRTNTNQQNPFADNNRS</sequence>
<evidence type="ECO:0000256" key="2">
    <source>
        <dbReference type="SAM" id="Phobius"/>
    </source>
</evidence>
<keyword evidence="2" id="KW-0812">Transmembrane</keyword>
<dbReference type="EMBL" id="BAABUJ010000035">
    <property type="protein sequence ID" value="GAA5804518.1"/>
    <property type="molecule type" value="Genomic_DNA"/>
</dbReference>
<evidence type="ECO:0000256" key="1">
    <source>
        <dbReference type="SAM" id="MobiDB-lite"/>
    </source>
</evidence>
<feature type="transmembrane region" description="Helical" evidence="2">
    <location>
        <begin position="6"/>
        <end position="28"/>
    </location>
</feature>
<feature type="region of interest" description="Disordered" evidence="1">
    <location>
        <begin position="115"/>
        <end position="138"/>
    </location>
</feature>
<name>A0ABP9YD42_9FUNG</name>
<comment type="caution">
    <text evidence="3">The sequence shown here is derived from an EMBL/GenBank/DDBJ whole genome shotgun (WGS) entry which is preliminary data.</text>
</comment>
<protein>
    <submittedName>
        <fullName evidence="3">Uncharacterized protein</fullName>
    </submittedName>
</protein>
<dbReference type="Proteomes" id="UP001476247">
    <property type="component" value="Unassembled WGS sequence"/>
</dbReference>
<evidence type="ECO:0000313" key="4">
    <source>
        <dbReference type="Proteomes" id="UP001476247"/>
    </source>
</evidence>
<proteinExistence type="predicted"/>
<keyword evidence="2" id="KW-1133">Transmembrane helix</keyword>
<gene>
    <name evidence="3" type="ORF">HPULCUR_010016</name>
</gene>
<feature type="compositionally biased region" description="Polar residues" evidence="1">
    <location>
        <begin position="122"/>
        <end position="138"/>
    </location>
</feature>
<reference evidence="3 4" key="1">
    <citation type="submission" date="2024-04" db="EMBL/GenBank/DDBJ databases">
        <title>genome sequences of Mucor flavus KT1a and Helicostylum pulchrum KT1b strains isolation_sourced from the surface of a dry-aged beef.</title>
        <authorList>
            <person name="Toyotome T."/>
            <person name="Hosono M."/>
            <person name="Torimaru M."/>
            <person name="Fukuda K."/>
            <person name="Mikami N."/>
        </authorList>
    </citation>
    <scope>NUCLEOTIDE SEQUENCE [LARGE SCALE GENOMIC DNA]</scope>
    <source>
        <strain evidence="3 4">KT1b</strain>
    </source>
</reference>
<accession>A0ABP9YD42</accession>
<keyword evidence="2" id="KW-0472">Membrane</keyword>
<evidence type="ECO:0000313" key="3">
    <source>
        <dbReference type="EMBL" id="GAA5804518.1"/>
    </source>
</evidence>
<keyword evidence="4" id="KW-1185">Reference proteome</keyword>
<organism evidence="3 4">
    <name type="scientific">Helicostylum pulchrum</name>
    <dbReference type="NCBI Taxonomy" id="562976"/>
    <lineage>
        <taxon>Eukaryota</taxon>
        <taxon>Fungi</taxon>
        <taxon>Fungi incertae sedis</taxon>
        <taxon>Mucoromycota</taxon>
        <taxon>Mucoromycotina</taxon>
        <taxon>Mucoromycetes</taxon>
        <taxon>Mucorales</taxon>
        <taxon>Mucorineae</taxon>
        <taxon>Mucoraceae</taxon>
        <taxon>Helicostylum</taxon>
    </lineage>
</organism>